<sequence length="69" mass="7518">MATLLPRTLFARMTEGETIAEETVLCSFHLGRAEQFTASDASGPHEEIDVENSRAYCQVCGVKQDGSVL</sequence>
<accession>A0A0J8UGV0</accession>
<dbReference type="PATRIC" id="fig|451644.5.peg.1252"/>
<dbReference type="EMBL" id="LFOD01000003">
    <property type="protein sequence ID" value="KMV19620.1"/>
    <property type="molecule type" value="Genomic_DNA"/>
</dbReference>
<comment type="caution">
    <text evidence="1">The sequence shown here is derived from an EMBL/GenBank/DDBJ whole genome shotgun (WGS) entry which is preliminary data.</text>
</comment>
<protein>
    <submittedName>
        <fullName evidence="1">Uncharacterized protein</fullName>
    </submittedName>
</protein>
<organism evidence="1 2">
    <name type="scientific">Mycolicibacterium conceptionense</name>
    <dbReference type="NCBI Taxonomy" id="451644"/>
    <lineage>
        <taxon>Bacteria</taxon>
        <taxon>Bacillati</taxon>
        <taxon>Actinomycetota</taxon>
        <taxon>Actinomycetes</taxon>
        <taxon>Mycobacteriales</taxon>
        <taxon>Mycobacteriaceae</taxon>
        <taxon>Mycolicibacterium</taxon>
    </lineage>
</organism>
<dbReference type="RefSeq" id="WP_048895562.1">
    <property type="nucleotide sequence ID" value="NZ_LFOD01000003.1"/>
</dbReference>
<evidence type="ECO:0000313" key="1">
    <source>
        <dbReference type="EMBL" id="KMV19620.1"/>
    </source>
</evidence>
<name>A0A0J8UGV0_9MYCO</name>
<gene>
    <name evidence="1" type="ORF">ACT17_06140</name>
</gene>
<dbReference type="Proteomes" id="UP000037594">
    <property type="component" value="Unassembled WGS sequence"/>
</dbReference>
<dbReference type="OrthoDB" id="9910326at2"/>
<dbReference type="AlphaFoldDB" id="A0A0J8UGV0"/>
<evidence type="ECO:0000313" key="2">
    <source>
        <dbReference type="Proteomes" id="UP000037594"/>
    </source>
</evidence>
<proteinExistence type="predicted"/>
<reference evidence="1 2" key="1">
    <citation type="submission" date="2015-06" db="EMBL/GenBank/DDBJ databases">
        <title>Genome sequence of Mycobacterium conceptionense strain MLE.</title>
        <authorList>
            <person name="Greninger A.L."/>
            <person name="Cunningham G."/>
            <person name="Chiu C.Y."/>
            <person name="Miller S."/>
        </authorList>
    </citation>
    <scope>NUCLEOTIDE SEQUENCE [LARGE SCALE GENOMIC DNA]</scope>
    <source>
        <strain evidence="1 2">MLE</strain>
    </source>
</reference>